<proteinExistence type="predicted"/>
<organism evidence="5">
    <name type="scientific">marine sediment metagenome</name>
    <dbReference type="NCBI Taxonomy" id="412755"/>
    <lineage>
        <taxon>unclassified sequences</taxon>
        <taxon>metagenomes</taxon>
        <taxon>ecological metagenomes</taxon>
    </lineage>
</organism>
<name>X0TWJ8_9ZZZZ</name>
<dbReference type="SMART" id="SM00279">
    <property type="entry name" value="HhH2"/>
    <property type="match status" value="1"/>
</dbReference>
<dbReference type="InterPro" id="IPR036279">
    <property type="entry name" value="5-3_exonuclease_C_sf"/>
</dbReference>
<dbReference type="Gene3D" id="1.10.150.20">
    <property type="entry name" value="5' to 3' exonuclease, C-terminal subdomain"/>
    <property type="match status" value="1"/>
</dbReference>
<dbReference type="SMART" id="SM00475">
    <property type="entry name" value="53EXOc"/>
    <property type="match status" value="1"/>
</dbReference>
<dbReference type="Gene3D" id="3.30.420.10">
    <property type="entry name" value="Ribonuclease H-like superfamily/Ribonuclease H"/>
    <property type="match status" value="1"/>
</dbReference>
<dbReference type="Pfam" id="PF01612">
    <property type="entry name" value="DNA_pol_A_exo1"/>
    <property type="match status" value="1"/>
</dbReference>
<dbReference type="InterPro" id="IPR002421">
    <property type="entry name" value="5-3_exonuclease"/>
</dbReference>
<dbReference type="InterPro" id="IPR012337">
    <property type="entry name" value="RNaseH-like_sf"/>
</dbReference>
<dbReference type="InterPro" id="IPR008918">
    <property type="entry name" value="HhH2"/>
</dbReference>
<dbReference type="InterPro" id="IPR020045">
    <property type="entry name" value="DNA_polI_H3TH"/>
</dbReference>
<dbReference type="GO" id="GO:0033567">
    <property type="term" value="P:DNA replication, Okazaki fragment processing"/>
    <property type="evidence" value="ECO:0007669"/>
    <property type="project" value="InterPro"/>
</dbReference>
<reference evidence="5" key="1">
    <citation type="journal article" date="2014" name="Front. Microbiol.">
        <title>High frequency of phylogenetically diverse reductive dehalogenase-homologous genes in deep subseafloor sedimentary metagenomes.</title>
        <authorList>
            <person name="Kawai M."/>
            <person name="Futagami T."/>
            <person name="Toyoda A."/>
            <person name="Takaki Y."/>
            <person name="Nishi S."/>
            <person name="Hori S."/>
            <person name="Arai W."/>
            <person name="Tsubouchi T."/>
            <person name="Morono Y."/>
            <person name="Uchiyama I."/>
            <person name="Ito T."/>
            <person name="Fujiyama A."/>
            <person name="Inagaki F."/>
            <person name="Takami H."/>
        </authorList>
    </citation>
    <scope>NUCLEOTIDE SEQUENCE</scope>
    <source>
        <strain evidence="5">Expedition CK06-06</strain>
    </source>
</reference>
<evidence type="ECO:0000256" key="1">
    <source>
        <dbReference type="ARBA" id="ARBA00022722"/>
    </source>
</evidence>
<evidence type="ECO:0000256" key="3">
    <source>
        <dbReference type="ARBA" id="ARBA00023125"/>
    </source>
</evidence>
<evidence type="ECO:0000259" key="4">
    <source>
        <dbReference type="SMART" id="SM00475"/>
    </source>
</evidence>
<dbReference type="AlphaFoldDB" id="X0TWJ8"/>
<accession>X0TWJ8</accession>
<evidence type="ECO:0000313" key="5">
    <source>
        <dbReference type="EMBL" id="GAF80485.1"/>
    </source>
</evidence>
<dbReference type="FunFam" id="1.10.150.20:FF:000003">
    <property type="entry name" value="DNA polymerase I"/>
    <property type="match status" value="1"/>
</dbReference>
<dbReference type="InterPro" id="IPR029060">
    <property type="entry name" value="PIN-like_dom_sf"/>
</dbReference>
<dbReference type="Pfam" id="PF01367">
    <property type="entry name" value="5_3_exonuc"/>
    <property type="match status" value="1"/>
</dbReference>
<dbReference type="GO" id="GO:0008409">
    <property type="term" value="F:5'-3' exonuclease activity"/>
    <property type="evidence" value="ECO:0007669"/>
    <property type="project" value="InterPro"/>
</dbReference>
<keyword evidence="1" id="KW-0540">Nuclease</keyword>
<comment type="caution">
    <text evidence="5">The sequence shown here is derived from an EMBL/GenBank/DDBJ whole genome shotgun (WGS) entry which is preliminary data.</text>
</comment>
<keyword evidence="2" id="KW-0378">Hydrolase</keyword>
<dbReference type="CDD" id="cd09859">
    <property type="entry name" value="PIN_53EXO"/>
    <property type="match status" value="1"/>
</dbReference>
<dbReference type="PANTHER" id="PTHR42646:SF2">
    <property type="entry name" value="5'-3' EXONUCLEASE FAMILY PROTEIN"/>
    <property type="match status" value="1"/>
</dbReference>
<dbReference type="InterPro" id="IPR002562">
    <property type="entry name" value="3'-5'_exonuclease_dom"/>
</dbReference>
<feature type="non-terminal residue" evidence="5">
    <location>
        <position position="367"/>
    </location>
</feature>
<feature type="non-terminal residue" evidence="5">
    <location>
        <position position="1"/>
    </location>
</feature>
<protein>
    <recommendedName>
        <fullName evidence="4">5'-3' exonuclease domain-containing protein</fullName>
    </recommendedName>
</protein>
<dbReference type="Pfam" id="PF02739">
    <property type="entry name" value="5_3_exonuc_N"/>
    <property type="match status" value="1"/>
</dbReference>
<keyword evidence="3" id="KW-0238">DNA-binding</keyword>
<dbReference type="CDD" id="cd09898">
    <property type="entry name" value="H3TH_53EXO"/>
    <property type="match status" value="1"/>
</dbReference>
<gene>
    <name evidence="5" type="ORF">S01H1_16282</name>
</gene>
<dbReference type="InterPro" id="IPR036397">
    <property type="entry name" value="RNaseH_sf"/>
</dbReference>
<feature type="domain" description="5'-3' exonuclease" evidence="4">
    <location>
        <begin position="1"/>
        <end position="176"/>
    </location>
</feature>
<dbReference type="GO" id="GO:0008408">
    <property type="term" value="F:3'-5' exonuclease activity"/>
    <property type="evidence" value="ECO:0007669"/>
    <property type="project" value="InterPro"/>
</dbReference>
<dbReference type="PANTHER" id="PTHR42646">
    <property type="entry name" value="FLAP ENDONUCLEASE XNI"/>
    <property type="match status" value="1"/>
</dbReference>
<sequence length="367" mass="41030">DMPVQIDRIEQILEAMNVPVLRVDGFEADDVIGTLAKRASAATGCDVFICSKDKDMLQLLDKHISTFDIKTDTATDVTTMRREMKVTPQQFLDCLALQGDKADNVPGIPDVGPKTALDWIQKYGSIENLYKHLDEIKGKRGDNLRSFKDNLALSKELVTIDCNTPIEFDPKALALKKFNEPELARIFSELGFNRLLTQLGLTAPTSPKAAPTKKTLVLAKAQAGVRKVAQDFTKPTSTKTASHDYQLIDTKQKFDKFFNQLKKQKLFAIDTETTAINAMRANLVGISFSWQPKKAFYLPVKAPLGQKHLSITEVRRKLTPILADESVKKIGQNIKYDMLVLKNAKMPIKGVHFDTMVASYCLDPLRT</sequence>
<dbReference type="InterPro" id="IPR038969">
    <property type="entry name" value="FEN"/>
</dbReference>
<dbReference type="GO" id="GO:0003677">
    <property type="term" value="F:DNA binding"/>
    <property type="evidence" value="ECO:0007669"/>
    <property type="project" value="UniProtKB-KW"/>
</dbReference>
<dbReference type="EMBL" id="BARS01008555">
    <property type="protein sequence ID" value="GAF80485.1"/>
    <property type="molecule type" value="Genomic_DNA"/>
</dbReference>
<dbReference type="SUPFAM" id="SSF47807">
    <property type="entry name" value="5' to 3' exonuclease, C-terminal subdomain"/>
    <property type="match status" value="1"/>
</dbReference>
<dbReference type="Gene3D" id="3.40.50.1010">
    <property type="entry name" value="5'-nuclease"/>
    <property type="match status" value="1"/>
</dbReference>
<dbReference type="SUPFAM" id="SSF53098">
    <property type="entry name" value="Ribonuclease H-like"/>
    <property type="match status" value="1"/>
</dbReference>
<dbReference type="InterPro" id="IPR020046">
    <property type="entry name" value="5-3_exonucl_a-hlix_arch_N"/>
</dbReference>
<dbReference type="GO" id="GO:0017108">
    <property type="term" value="F:5'-flap endonuclease activity"/>
    <property type="evidence" value="ECO:0007669"/>
    <property type="project" value="InterPro"/>
</dbReference>
<dbReference type="SUPFAM" id="SSF88723">
    <property type="entry name" value="PIN domain-like"/>
    <property type="match status" value="1"/>
</dbReference>
<dbReference type="CDD" id="cd06139">
    <property type="entry name" value="DNA_polA_I_Ecoli_like_exo"/>
    <property type="match status" value="1"/>
</dbReference>
<evidence type="ECO:0000256" key="2">
    <source>
        <dbReference type="ARBA" id="ARBA00022801"/>
    </source>
</evidence>